<proteinExistence type="predicted"/>
<protein>
    <submittedName>
        <fullName evidence="1">Glycosyltransferase involved in LPS biosynthesis</fullName>
    </submittedName>
</protein>
<reference evidence="1 2" key="1">
    <citation type="submission" date="2015-09" db="EMBL/GenBank/DDBJ databases">
        <title>Identification and resolution of microdiversity through metagenomic sequencing of parallel consortia.</title>
        <authorList>
            <person name="Nelson W.C."/>
            <person name="Romine M.F."/>
            <person name="Lindemann S.R."/>
        </authorList>
    </citation>
    <scope>NUCLEOTIDE SEQUENCE [LARGE SCALE GENOMIC DNA]</scope>
    <source>
        <strain evidence="1">Ana</strain>
    </source>
</reference>
<dbReference type="AlphaFoldDB" id="A0A0P8DGS7"/>
<dbReference type="PATRIC" id="fig|1666911.3.peg.598"/>
<accession>A0A0P8DGS7</accession>
<evidence type="ECO:0000313" key="2">
    <source>
        <dbReference type="Proteomes" id="UP000050465"/>
    </source>
</evidence>
<sequence>MPHQGPCPKLVESIAQTLVIAYKEPTEQLAETLSQAGCQCTVLRQVHQPGYETYSPSFLCLLNHRSAWELALRSEKPTLIVEADFVPVVNFAQLPLPFDPADADLGIAWLYTCAAQVYNVITGEANERFAQGYSTSMVAYVITAKSARLLIELAAQVEKDPGPRAYSPWDSGIEYYLRDRGAHNYVPFRNYGEHGGRPNLEHRQNKLSTAHRADVLYGKLAFAPMYAEVNGRVNAWQWLKGRAYGRIKGLGRLVMMKYLRGEVVQKSSQGGALIRWAIARHLTL</sequence>
<dbReference type="EMBL" id="LJZR01000010">
    <property type="protein sequence ID" value="KPQ35702.1"/>
    <property type="molecule type" value="Genomic_DNA"/>
</dbReference>
<name>A0A0P8DGS7_9CYAN</name>
<organism evidence="1 2">
    <name type="scientific">Phormidesmis priestleyi Ana</name>
    <dbReference type="NCBI Taxonomy" id="1666911"/>
    <lineage>
        <taxon>Bacteria</taxon>
        <taxon>Bacillati</taxon>
        <taxon>Cyanobacteriota</taxon>
        <taxon>Cyanophyceae</taxon>
        <taxon>Leptolyngbyales</taxon>
        <taxon>Leptolyngbyaceae</taxon>
        <taxon>Phormidesmis</taxon>
    </lineage>
</organism>
<dbReference type="GO" id="GO:0016740">
    <property type="term" value="F:transferase activity"/>
    <property type="evidence" value="ECO:0007669"/>
    <property type="project" value="UniProtKB-KW"/>
</dbReference>
<evidence type="ECO:0000313" key="1">
    <source>
        <dbReference type="EMBL" id="KPQ35702.1"/>
    </source>
</evidence>
<comment type="caution">
    <text evidence="1">The sequence shown here is derived from an EMBL/GenBank/DDBJ whole genome shotgun (WGS) entry which is preliminary data.</text>
</comment>
<dbReference type="Proteomes" id="UP000050465">
    <property type="component" value="Unassembled WGS sequence"/>
</dbReference>
<keyword evidence="1" id="KW-0808">Transferase</keyword>
<gene>
    <name evidence="1" type="ORF">HLUCCA11_09045</name>
</gene>